<accession>A0A0F7ZUF9</accession>
<dbReference type="AlphaFoldDB" id="A0A0F7ZUF9"/>
<organism evidence="1 2">
    <name type="scientific">Hirsutella minnesotensis 3608</name>
    <dbReference type="NCBI Taxonomy" id="1043627"/>
    <lineage>
        <taxon>Eukaryota</taxon>
        <taxon>Fungi</taxon>
        <taxon>Dikarya</taxon>
        <taxon>Ascomycota</taxon>
        <taxon>Pezizomycotina</taxon>
        <taxon>Sordariomycetes</taxon>
        <taxon>Hypocreomycetidae</taxon>
        <taxon>Hypocreales</taxon>
        <taxon>Ophiocordycipitaceae</taxon>
        <taxon>Hirsutella</taxon>
    </lineage>
</organism>
<evidence type="ECO:0000313" key="2">
    <source>
        <dbReference type="Proteomes" id="UP000054481"/>
    </source>
</evidence>
<dbReference type="OrthoDB" id="190201at2759"/>
<proteinExistence type="predicted"/>
<name>A0A0F7ZUF9_9HYPO</name>
<dbReference type="Proteomes" id="UP000054481">
    <property type="component" value="Unassembled WGS sequence"/>
</dbReference>
<keyword evidence="2" id="KW-1185">Reference proteome</keyword>
<sequence length="131" mass="14080">MFLEIGALKKLTDHVKSGDLPGGRHKNSKLILVGHSFGSVISLVLTNDHPEVSDGIILTGFTQATNFMPEFILGSDFVPSMESFEPIILQQSVKLGQPVTCGEILTMGPVSMKSRFKGPVFIVTGGESSYV</sequence>
<evidence type="ECO:0008006" key="3">
    <source>
        <dbReference type="Google" id="ProtNLM"/>
    </source>
</evidence>
<dbReference type="InterPro" id="IPR029058">
    <property type="entry name" value="AB_hydrolase_fold"/>
</dbReference>
<dbReference type="SUPFAM" id="SSF53474">
    <property type="entry name" value="alpha/beta-Hydrolases"/>
    <property type="match status" value="1"/>
</dbReference>
<protein>
    <recommendedName>
        <fullName evidence="3">AB hydrolase-1 domain-containing protein</fullName>
    </recommendedName>
</protein>
<gene>
    <name evidence="1" type="ORF">HIM_05910</name>
</gene>
<dbReference type="Gene3D" id="3.40.50.1820">
    <property type="entry name" value="alpha/beta hydrolase"/>
    <property type="match status" value="1"/>
</dbReference>
<reference evidence="1 2" key="1">
    <citation type="journal article" date="2014" name="Genome Biol. Evol.">
        <title>Comparative genomics and transcriptomics analyses reveal divergent lifestyle features of nematode endoparasitic fungus Hirsutella minnesotensis.</title>
        <authorList>
            <person name="Lai Y."/>
            <person name="Liu K."/>
            <person name="Zhang X."/>
            <person name="Zhang X."/>
            <person name="Li K."/>
            <person name="Wang N."/>
            <person name="Shu C."/>
            <person name="Wu Y."/>
            <person name="Wang C."/>
            <person name="Bushley K.E."/>
            <person name="Xiang M."/>
            <person name="Liu X."/>
        </authorList>
    </citation>
    <scope>NUCLEOTIDE SEQUENCE [LARGE SCALE GENOMIC DNA]</scope>
    <source>
        <strain evidence="1 2">3608</strain>
    </source>
</reference>
<dbReference type="EMBL" id="KQ030523">
    <property type="protein sequence ID" value="KJZ74793.1"/>
    <property type="molecule type" value="Genomic_DNA"/>
</dbReference>
<evidence type="ECO:0000313" key="1">
    <source>
        <dbReference type="EMBL" id="KJZ74793.1"/>
    </source>
</evidence>